<evidence type="ECO:0000256" key="1">
    <source>
        <dbReference type="SAM" id="MobiDB-lite"/>
    </source>
</evidence>
<dbReference type="AlphaFoldDB" id="A0A498M9V5"/>
<dbReference type="PANTHER" id="PTHR37558">
    <property type="entry name" value="HTH CENPB-TYPE DOMAIN-CONTAINING PROTEIN"/>
    <property type="match status" value="1"/>
</dbReference>
<reference evidence="2 3" key="1">
    <citation type="submission" date="2018-03" db="EMBL/GenBank/DDBJ databases">
        <title>Draft genome sequence of Rohu Carp (Labeo rohita).</title>
        <authorList>
            <person name="Das P."/>
            <person name="Kushwaha B."/>
            <person name="Joshi C.G."/>
            <person name="Kumar D."/>
            <person name="Nagpure N.S."/>
            <person name="Sahoo L."/>
            <person name="Das S.P."/>
            <person name="Bit A."/>
            <person name="Patnaik S."/>
            <person name="Meher P.K."/>
            <person name="Jayasankar P."/>
            <person name="Koringa P.G."/>
            <person name="Patel N.V."/>
            <person name="Hinsu A.T."/>
            <person name="Kumar R."/>
            <person name="Pandey M."/>
            <person name="Agarwal S."/>
            <person name="Srivastava S."/>
            <person name="Singh M."/>
            <person name="Iquebal M.A."/>
            <person name="Jaiswal S."/>
            <person name="Angadi U.B."/>
            <person name="Kumar N."/>
            <person name="Raza M."/>
            <person name="Shah T.M."/>
            <person name="Rai A."/>
            <person name="Jena J.K."/>
        </authorList>
    </citation>
    <scope>NUCLEOTIDE SEQUENCE [LARGE SCALE GENOMIC DNA]</scope>
    <source>
        <strain evidence="2">DASCIFA01</strain>
        <tissue evidence="2">Testis</tissue>
    </source>
</reference>
<keyword evidence="3" id="KW-1185">Reference proteome</keyword>
<proteinExistence type="predicted"/>
<protein>
    <submittedName>
        <fullName evidence="2">Scaffold attachment factor B1-like protein</fullName>
    </submittedName>
</protein>
<dbReference type="Proteomes" id="UP000290572">
    <property type="component" value="Unassembled WGS sequence"/>
</dbReference>
<dbReference type="EMBL" id="QBIY01012780">
    <property type="protein sequence ID" value="RXN16553.1"/>
    <property type="molecule type" value="Genomic_DNA"/>
</dbReference>
<gene>
    <name evidence="2" type="ORF">ROHU_008295</name>
</gene>
<name>A0A498M9V5_LABRO</name>
<organism evidence="2 3">
    <name type="scientific">Labeo rohita</name>
    <name type="common">Indian major carp</name>
    <name type="synonym">Cyprinus rohita</name>
    <dbReference type="NCBI Taxonomy" id="84645"/>
    <lineage>
        <taxon>Eukaryota</taxon>
        <taxon>Metazoa</taxon>
        <taxon>Chordata</taxon>
        <taxon>Craniata</taxon>
        <taxon>Vertebrata</taxon>
        <taxon>Euteleostomi</taxon>
        <taxon>Actinopterygii</taxon>
        <taxon>Neopterygii</taxon>
        <taxon>Teleostei</taxon>
        <taxon>Ostariophysi</taxon>
        <taxon>Cypriniformes</taxon>
        <taxon>Cyprinidae</taxon>
        <taxon>Labeoninae</taxon>
        <taxon>Labeonini</taxon>
        <taxon>Labeo</taxon>
    </lineage>
</organism>
<dbReference type="PANTHER" id="PTHR37558:SF1">
    <property type="entry name" value="HTH CENPB-TYPE DOMAIN-CONTAINING PROTEIN"/>
    <property type="match status" value="1"/>
</dbReference>
<accession>A0A498M9V5</accession>
<sequence length="163" mass="18619">MADNGLHEISWFGTERLYAQKEDLLHEVLELEAEKNLLASGESKYQDDELRKRALEELTSPEPDKSTVLSVTTAPPTVVASPEPEEQEEAELTAPTAKRPCQCCCQTYSEILSFLEKRFEAEQSLREEEMALRREELEIQRNYDLDLISKTCLTVTCHKNAAR</sequence>
<evidence type="ECO:0000313" key="2">
    <source>
        <dbReference type="EMBL" id="RXN16553.1"/>
    </source>
</evidence>
<feature type="region of interest" description="Disordered" evidence="1">
    <location>
        <begin position="57"/>
        <end position="95"/>
    </location>
</feature>
<comment type="caution">
    <text evidence="2">The sequence shown here is derived from an EMBL/GenBank/DDBJ whole genome shotgun (WGS) entry which is preliminary data.</text>
</comment>
<evidence type="ECO:0000313" key="3">
    <source>
        <dbReference type="Proteomes" id="UP000290572"/>
    </source>
</evidence>